<dbReference type="InterPro" id="IPR009061">
    <property type="entry name" value="DNA-bd_dom_put_sf"/>
</dbReference>
<reference evidence="4" key="1">
    <citation type="submission" date="2018-06" db="EMBL/GenBank/DDBJ databases">
        <authorList>
            <person name="Zhirakovskaya E."/>
        </authorList>
    </citation>
    <scope>NUCLEOTIDE SEQUENCE</scope>
</reference>
<dbReference type="EMBL" id="UOFM01000266">
    <property type="protein sequence ID" value="VAW78514.1"/>
    <property type="molecule type" value="Genomic_DNA"/>
</dbReference>
<dbReference type="PROSITE" id="PS50886">
    <property type="entry name" value="TRBD"/>
    <property type="match status" value="1"/>
</dbReference>
<dbReference type="Gene3D" id="3.30.56.10">
    <property type="match status" value="1"/>
</dbReference>
<evidence type="ECO:0000256" key="1">
    <source>
        <dbReference type="ARBA" id="ARBA00022555"/>
    </source>
</evidence>
<dbReference type="GO" id="GO:0004826">
    <property type="term" value="F:phenylalanine-tRNA ligase activity"/>
    <property type="evidence" value="ECO:0007669"/>
    <property type="project" value="UniProtKB-EC"/>
</dbReference>
<evidence type="ECO:0000256" key="2">
    <source>
        <dbReference type="ARBA" id="ARBA00022884"/>
    </source>
</evidence>
<dbReference type="Gene3D" id="2.40.50.140">
    <property type="entry name" value="Nucleic acid-binding proteins"/>
    <property type="match status" value="1"/>
</dbReference>
<dbReference type="SUPFAM" id="SSF50249">
    <property type="entry name" value="Nucleic acid-binding proteins"/>
    <property type="match status" value="1"/>
</dbReference>
<keyword evidence="1" id="KW-0820">tRNA-binding</keyword>
<dbReference type="NCBIfam" id="NF045760">
    <property type="entry name" value="YtpR"/>
    <property type="match status" value="1"/>
</dbReference>
<dbReference type="EC" id="6.1.1.20" evidence="4"/>
<dbReference type="InterPro" id="IPR033714">
    <property type="entry name" value="tRNA_bind_bactPheRS"/>
</dbReference>
<dbReference type="InterPro" id="IPR002547">
    <property type="entry name" value="tRNA-bd_dom"/>
</dbReference>
<dbReference type="FunFam" id="2.40.50.140:FF:000045">
    <property type="entry name" value="Phenylalanine--tRNA ligase beta subunit"/>
    <property type="match status" value="1"/>
</dbReference>
<dbReference type="Pfam" id="PF01588">
    <property type="entry name" value="tRNA_bind"/>
    <property type="match status" value="1"/>
</dbReference>
<protein>
    <submittedName>
        <fullName evidence="4">Phenylalanyl-tRNA synthetase beta chain</fullName>
        <ecNumber evidence="4">6.1.1.20</ecNumber>
    </submittedName>
</protein>
<feature type="domain" description="TRNA-binding" evidence="3">
    <location>
        <begin position="39"/>
        <end position="143"/>
    </location>
</feature>
<dbReference type="InterPro" id="IPR012340">
    <property type="entry name" value="NA-bd_OB-fold"/>
</dbReference>
<keyword evidence="4" id="KW-0030">Aminoacyl-tRNA synthetase</keyword>
<keyword evidence="4" id="KW-0436">Ligase</keyword>
<dbReference type="CDD" id="cd02796">
    <property type="entry name" value="tRNA_bind_bactPheRS"/>
    <property type="match status" value="1"/>
</dbReference>
<keyword evidence="2" id="KW-0694">RNA-binding</keyword>
<feature type="non-terminal residue" evidence="4">
    <location>
        <position position="143"/>
    </location>
</feature>
<dbReference type="GO" id="GO:0000049">
    <property type="term" value="F:tRNA binding"/>
    <property type="evidence" value="ECO:0007669"/>
    <property type="project" value="UniProtKB-KW"/>
</dbReference>
<gene>
    <name evidence="4" type="ORF">MNBD_GAMMA14-474</name>
</gene>
<sequence length="143" mass="15006">MKFSEAWLREWVNPDLETAQLAEQLTMAGLEVDSVEPAAGEFSGVVVAEVLSVEAHPDADKLRVCQVSVGEGDPLQIVCGAPNVHAGMKAPLATVGGRVGEMKIKKAKLRGVPSYGMLCSARELGLSEDHEGLMALPADAPVG</sequence>
<accession>A0A3B0ZAU6</accession>
<evidence type="ECO:0000313" key="4">
    <source>
        <dbReference type="EMBL" id="VAW78514.1"/>
    </source>
</evidence>
<dbReference type="SUPFAM" id="SSF46955">
    <property type="entry name" value="Putative DNA-binding domain"/>
    <property type="match status" value="1"/>
</dbReference>
<name>A0A3B0ZAU6_9ZZZZ</name>
<evidence type="ECO:0000259" key="3">
    <source>
        <dbReference type="PROSITE" id="PS50886"/>
    </source>
</evidence>
<dbReference type="AlphaFoldDB" id="A0A3B0ZAU6"/>
<organism evidence="4">
    <name type="scientific">hydrothermal vent metagenome</name>
    <dbReference type="NCBI Taxonomy" id="652676"/>
    <lineage>
        <taxon>unclassified sequences</taxon>
        <taxon>metagenomes</taxon>
        <taxon>ecological metagenomes</taxon>
    </lineage>
</organism>
<proteinExistence type="predicted"/>